<dbReference type="OrthoDB" id="4368225at2"/>
<keyword evidence="3" id="KW-1185">Reference proteome</keyword>
<evidence type="ECO:0000313" key="2">
    <source>
        <dbReference type="EMBL" id="TMR10246.1"/>
    </source>
</evidence>
<protein>
    <submittedName>
        <fullName evidence="2">Uncharacterized protein</fullName>
    </submittedName>
</protein>
<accession>A0A5S4F2X7</accession>
<reference evidence="2 3" key="1">
    <citation type="submission" date="2019-05" db="EMBL/GenBank/DDBJ databases">
        <title>Draft genome sequence of Nonomuraea turkmeniaca DSM 43926.</title>
        <authorList>
            <person name="Saricaoglu S."/>
            <person name="Isik K."/>
        </authorList>
    </citation>
    <scope>NUCLEOTIDE SEQUENCE [LARGE SCALE GENOMIC DNA]</scope>
    <source>
        <strain evidence="2 3">DSM 43926</strain>
    </source>
</reference>
<dbReference type="AlphaFoldDB" id="A0A5S4F2X7"/>
<dbReference type="EMBL" id="VCKY01000199">
    <property type="protein sequence ID" value="TMR10246.1"/>
    <property type="molecule type" value="Genomic_DNA"/>
</dbReference>
<gene>
    <name evidence="2" type="ORF">ETD86_40440</name>
</gene>
<evidence type="ECO:0000256" key="1">
    <source>
        <dbReference type="SAM" id="MobiDB-lite"/>
    </source>
</evidence>
<feature type="region of interest" description="Disordered" evidence="1">
    <location>
        <begin position="1"/>
        <end position="26"/>
    </location>
</feature>
<evidence type="ECO:0000313" key="3">
    <source>
        <dbReference type="Proteomes" id="UP000309128"/>
    </source>
</evidence>
<proteinExistence type="predicted"/>
<dbReference type="RefSeq" id="WP_138671915.1">
    <property type="nucleotide sequence ID" value="NZ_VCKY01000199.1"/>
</dbReference>
<dbReference type="Proteomes" id="UP000309128">
    <property type="component" value="Unassembled WGS sequence"/>
</dbReference>
<sequence length="101" mass="11676">MKPDDRHLHSPRIHLRGCARGEARPPDRLHDRAEAWAGTLAIDWHTHKVVEPLKRHNRTWPEPPLWVIQCEREVFFSEHEHAGVPFANPNLMDDRIEGGGA</sequence>
<name>A0A5S4F2X7_9ACTN</name>
<comment type="caution">
    <text evidence="2">The sequence shown here is derived from an EMBL/GenBank/DDBJ whole genome shotgun (WGS) entry which is preliminary data.</text>
</comment>
<organism evidence="2 3">
    <name type="scientific">Nonomuraea turkmeniaca</name>
    <dbReference type="NCBI Taxonomy" id="103838"/>
    <lineage>
        <taxon>Bacteria</taxon>
        <taxon>Bacillati</taxon>
        <taxon>Actinomycetota</taxon>
        <taxon>Actinomycetes</taxon>
        <taxon>Streptosporangiales</taxon>
        <taxon>Streptosporangiaceae</taxon>
        <taxon>Nonomuraea</taxon>
    </lineage>
</organism>